<dbReference type="AlphaFoldDB" id="A0A3S0C322"/>
<dbReference type="Proteomes" id="UP000274907">
    <property type="component" value="Unassembled WGS sequence"/>
</dbReference>
<protein>
    <submittedName>
        <fullName evidence="2">AbrB family transcriptional regulator</fullName>
    </submittedName>
</protein>
<keyword evidence="1" id="KW-0472">Membrane</keyword>
<gene>
    <name evidence="2" type="ORF">EAH68_02150</name>
</gene>
<evidence type="ECO:0000313" key="3">
    <source>
        <dbReference type="Proteomes" id="UP000274907"/>
    </source>
</evidence>
<keyword evidence="1" id="KW-0812">Transmembrane</keyword>
<feature type="transmembrane region" description="Helical" evidence="1">
    <location>
        <begin position="79"/>
        <end position="101"/>
    </location>
</feature>
<dbReference type="EMBL" id="RXHJ01000002">
    <property type="protein sequence ID" value="RSZ65690.1"/>
    <property type="molecule type" value="Genomic_DNA"/>
</dbReference>
<feature type="transmembrane region" description="Helical" evidence="1">
    <location>
        <begin position="203"/>
        <end position="220"/>
    </location>
</feature>
<dbReference type="InterPro" id="IPR007820">
    <property type="entry name" value="AbrB_fam"/>
</dbReference>
<comment type="caution">
    <text evidence="2">The sequence shown here is derived from an EMBL/GenBank/DDBJ whole genome shotgun (WGS) entry which is preliminary data.</text>
</comment>
<dbReference type="InterPro" id="IPR017516">
    <property type="entry name" value="AbrB_dup"/>
</dbReference>
<dbReference type="OrthoDB" id="5188485at2"/>
<organism evidence="2 3">
    <name type="scientific">Corynebacterium hylobatis</name>
    <dbReference type="NCBI Taxonomy" id="1859290"/>
    <lineage>
        <taxon>Bacteria</taxon>
        <taxon>Bacillati</taxon>
        <taxon>Actinomycetota</taxon>
        <taxon>Actinomycetes</taxon>
        <taxon>Mycobacteriales</taxon>
        <taxon>Corynebacteriaceae</taxon>
        <taxon>Corynebacterium</taxon>
    </lineage>
</organism>
<dbReference type="PIRSF" id="PIRSF038991">
    <property type="entry name" value="Protein_AbrB"/>
    <property type="match status" value="1"/>
</dbReference>
<dbReference type="PANTHER" id="PTHR38457:SF1">
    <property type="entry name" value="REGULATOR ABRB-RELATED"/>
    <property type="match status" value="1"/>
</dbReference>
<keyword evidence="1" id="KW-1133">Transmembrane helix</keyword>
<evidence type="ECO:0000256" key="1">
    <source>
        <dbReference type="SAM" id="Phobius"/>
    </source>
</evidence>
<dbReference type="GO" id="GO:0016020">
    <property type="term" value="C:membrane"/>
    <property type="evidence" value="ECO:0007669"/>
    <property type="project" value="InterPro"/>
</dbReference>
<dbReference type="PANTHER" id="PTHR38457">
    <property type="entry name" value="REGULATOR ABRB-RELATED"/>
    <property type="match status" value="1"/>
</dbReference>
<name>A0A3S0C322_9CORY</name>
<feature type="transmembrane region" description="Helical" evidence="1">
    <location>
        <begin position="51"/>
        <end position="70"/>
    </location>
</feature>
<feature type="transmembrane region" description="Helical" evidence="1">
    <location>
        <begin position="318"/>
        <end position="339"/>
    </location>
</feature>
<dbReference type="NCBIfam" id="TIGR03082">
    <property type="entry name" value="Gneg_AbrB_dup"/>
    <property type="match status" value="2"/>
</dbReference>
<dbReference type="Pfam" id="PF05145">
    <property type="entry name" value="AbrB"/>
    <property type="match status" value="1"/>
</dbReference>
<dbReference type="GO" id="GO:0010468">
    <property type="term" value="P:regulation of gene expression"/>
    <property type="evidence" value="ECO:0007669"/>
    <property type="project" value="InterPro"/>
</dbReference>
<evidence type="ECO:0000313" key="2">
    <source>
        <dbReference type="EMBL" id="RSZ65690.1"/>
    </source>
</evidence>
<feature type="transmembrane region" description="Helical" evidence="1">
    <location>
        <begin position="136"/>
        <end position="157"/>
    </location>
</feature>
<feature type="transmembrane region" description="Helical" evidence="1">
    <location>
        <begin position="232"/>
        <end position="250"/>
    </location>
</feature>
<proteinExistence type="predicted"/>
<feature type="transmembrane region" description="Helical" evidence="1">
    <location>
        <begin position="262"/>
        <end position="285"/>
    </location>
</feature>
<sequence>MYRWLIVAPVSLLLGWLFTLWGVPASWILAGILAAGSSAIINGRQLPVNKILYTFGAGIVGIMAAVPLLNESPATLSRFLLPGVVVAAFTISVGIGGGLLLSRIQPSISRETGILSMLAGGAAFMPAIAKEMGGDLRFVALTQYLRLLAVAVSLPIVTGLLPHDVAEPGGQAPSGDQPWWIVVLIALMALFGGLLATRLRLPVPSVLGPLLLTIGLVALLPSEVDMTPPEPFRILAFLAIGWLCGGTLSLGSLKLFARQLPVTVTFIIVLIVGCALVAFPVAAWVDIAYYEAYLATSPGAIDTVLAISSEGQTSPAVVAIQLIRLILILLVASALPRLLRPFQRD</sequence>
<keyword evidence="3" id="KW-1185">Reference proteome</keyword>
<reference evidence="2 3" key="1">
    <citation type="submission" date="2018-12" db="EMBL/GenBank/DDBJ databases">
        <title>YIM 101343 draft genome.</title>
        <authorList>
            <person name="Chen X."/>
        </authorList>
    </citation>
    <scope>NUCLEOTIDE SEQUENCE [LARGE SCALE GENOMIC DNA]</scope>
    <source>
        <strain evidence="2 3">YIM 101343</strain>
    </source>
</reference>
<feature type="transmembrane region" description="Helical" evidence="1">
    <location>
        <begin position="177"/>
        <end position="196"/>
    </location>
</feature>
<accession>A0A3S0C322</accession>